<dbReference type="PANTHER" id="PTHR47836">
    <property type="entry name" value="PROTEIN CBG09520-RELATED"/>
    <property type="match status" value="1"/>
</dbReference>
<sequence length="144" mass="16156">MLISRCLFGFALTHRSSIVVLRLRKDGDVHADVCAYPLCRRSTMLLVTLLCHLLLKESHGSPPDFCPPHAVFAKGVSDECEVAKDPNHLKKSPIEKWFTEEMFNDLFPKANLGLGPHECLPYSYKSFIIAARYFPEFGGEGSSK</sequence>
<evidence type="ECO:0000313" key="2">
    <source>
        <dbReference type="Proteomes" id="UP001331761"/>
    </source>
</evidence>
<comment type="caution">
    <text evidence="1">The sequence shown here is derived from an EMBL/GenBank/DDBJ whole genome shotgun (WGS) entry which is preliminary data.</text>
</comment>
<accession>A0AAN8F5Q9</accession>
<dbReference type="AlphaFoldDB" id="A0AAN8F5Q9"/>
<dbReference type="Proteomes" id="UP001331761">
    <property type="component" value="Unassembled WGS sequence"/>
</dbReference>
<reference evidence="1 2" key="1">
    <citation type="submission" date="2019-10" db="EMBL/GenBank/DDBJ databases">
        <title>Assembly and Annotation for the nematode Trichostrongylus colubriformis.</title>
        <authorList>
            <person name="Martin J."/>
        </authorList>
    </citation>
    <scope>NUCLEOTIDE SEQUENCE [LARGE SCALE GENOMIC DNA]</scope>
    <source>
        <strain evidence="1">G859</strain>
        <tissue evidence="1">Whole worm</tissue>
    </source>
</reference>
<dbReference type="InterPro" id="IPR023346">
    <property type="entry name" value="Lysozyme-like_dom_sf"/>
</dbReference>
<keyword evidence="2" id="KW-1185">Reference proteome</keyword>
<protein>
    <submittedName>
        <fullName evidence="1">Uncharacterized protein</fullName>
    </submittedName>
</protein>
<proteinExistence type="predicted"/>
<dbReference type="EMBL" id="WIXE01024590">
    <property type="protein sequence ID" value="KAK5965473.1"/>
    <property type="molecule type" value="Genomic_DNA"/>
</dbReference>
<feature type="non-terminal residue" evidence="1">
    <location>
        <position position="144"/>
    </location>
</feature>
<dbReference type="SUPFAM" id="SSF53955">
    <property type="entry name" value="Lysozyme-like"/>
    <property type="match status" value="1"/>
</dbReference>
<dbReference type="Gene3D" id="1.10.530.10">
    <property type="match status" value="1"/>
</dbReference>
<dbReference type="PANTHER" id="PTHR47836:SF1">
    <property type="entry name" value="GLYCO_HYDRO_19_CAT DOMAIN-CONTAINING PROTEIN"/>
    <property type="match status" value="1"/>
</dbReference>
<evidence type="ECO:0000313" key="1">
    <source>
        <dbReference type="EMBL" id="KAK5965473.1"/>
    </source>
</evidence>
<name>A0AAN8F5Q9_TRICO</name>
<organism evidence="1 2">
    <name type="scientific">Trichostrongylus colubriformis</name>
    <name type="common">Black scour worm</name>
    <dbReference type="NCBI Taxonomy" id="6319"/>
    <lineage>
        <taxon>Eukaryota</taxon>
        <taxon>Metazoa</taxon>
        <taxon>Ecdysozoa</taxon>
        <taxon>Nematoda</taxon>
        <taxon>Chromadorea</taxon>
        <taxon>Rhabditida</taxon>
        <taxon>Rhabditina</taxon>
        <taxon>Rhabditomorpha</taxon>
        <taxon>Strongyloidea</taxon>
        <taxon>Trichostrongylidae</taxon>
        <taxon>Trichostrongylus</taxon>
    </lineage>
</organism>
<gene>
    <name evidence="1" type="ORF">GCK32_019306</name>
</gene>